<dbReference type="Gene3D" id="4.10.1060.10">
    <property type="entry name" value="Zinc finger, RanBP2-type"/>
    <property type="match status" value="1"/>
</dbReference>
<evidence type="ECO:0000256" key="1">
    <source>
        <dbReference type="ARBA" id="ARBA00001947"/>
    </source>
</evidence>
<evidence type="ECO:0000256" key="10">
    <source>
        <dbReference type="ARBA" id="ARBA00022927"/>
    </source>
</evidence>
<keyword evidence="4" id="KW-0813">Transport</keyword>
<evidence type="ECO:0000259" key="23">
    <source>
        <dbReference type="PROSITE" id="PS50199"/>
    </source>
</evidence>
<reference evidence="24" key="1">
    <citation type="submission" date="2022-11" db="UniProtKB">
        <authorList>
            <consortium name="EnsemblMetazoa"/>
        </authorList>
    </citation>
    <scope>IDENTIFICATION</scope>
</reference>
<evidence type="ECO:0000256" key="8">
    <source>
        <dbReference type="ARBA" id="ARBA00022816"/>
    </source>
</evidence>
<feature type="region of interest" description="Disordered" evidence="21">
    <location>
        <begin position="1771"/>
        <end position="1822"/>
    </location>
</feature>
<evidence type="ECO:0000256" key="3">
    <source>
        <dbReference type="ARBA" id="ARBA00004567"/>
    </source>
</evidence>
<feature type="compositionally biased region" description="Polar residues" evidence="21">
    <location>
        <begin position="85"/>
        <end position="95"/>
    </location>
</feature>
<dbReference type="Proteomes" id="UP000887568">
    <property type="component" value="Unplaced"/>
</dbReference>
<keyword evidence="10" id="KW-0653">Protein transport</keyword>
<dbReference type="SMART" id="SM00547">
    <property type="entry name" value="ZnF_RBZ"/>
    <property type="match status" value="1"/>
</dbReference>
<evidence type="ECO:0000256" key="13">
    <source>
        <dbReference type="ARBA" id="ARBA00023132"/>
    </source>
</evidence>
<feature type="compositionally biased region" description="Acidic residues" evidence="21">
    <location>
        <begin position="1683"/>
        <end position="1712"/>
    </location>
</feature>
<feature type="region of interest" description="Disordered" evidence="21">
    <location>
        <begin position="1266"/>
        <end position="1312"/>
    </location>
</feature>
<dbReference type="PROSITE" id="PS01358">
    <property type="entry name" value="ZF_RANBP2_1"/>
    <property type="match status" value="1"/>
</dbReference>
<dbReference type="SUPFAM" id="SSF90209">
    <property type="entry name" value="Ran binding protein zinc finger-like"/>
    <property type="match status" value="1"/>
</dbReference>
<dbReference type="GO" id="GO:0005096">
    <property type="term" value="F:GTPase activator activity"/>
    <property type="evidence" value="ECO:0007669"/>
    <property type="project" value="TreeGrafter"/>
</dbReference>
<feature type="region of interest" description="Disordered" evidence="21">
    <location>
        <begin position="125"/>
        <end position="154"/>
    </location>
</feature>
<comment type="cofactor">
    <cofactor evidence="1">
        <name>Zn(2+)</name>
        <dbReference type="ChEBI" id="CHEBI:29105"/>
    </cofactor>
</comment>
<feature type="compositionally biased region" description="Low complexity" evidence="21">
    <location>
        <begin position="831"/>
        <end position="840"/>
    </location>
</feature>
<dbReference type="SUPFAM" id="SSF50729">
    <property type="entry name" value="PH domain-like"/>
    <property type="match status" value="6"/>
</dbReference>
<feature type="domain" description="RanBD1" evidence="22">
    <location>
        <begin position="1437"/>
        <end position="1573"/>
    </location>
</feature>
<evidence type="ECO:0000256" key="5">
    <source>
        <dbReference type="ARBA" id="ARBA00022723"/>
    </source>
</evidence>
<keyword evidence="7 20" id="KW-0863">Zinc-finger</keyword>
<feature type="compositionally biased region" description="Polar residues" evidence="21">
    <location>
        <begin position="183"/>
        <end position="198"/>
    </location>
</feature>
<keyword evidence="13" id="KW-0906">Nuclear pore complex</keyword>
<keyword evidence="25" id="KW-1185">Reference proteome</keyword>
<feature type="compositionally biased region" description="Acidic residues" evidence="21">
    <location>
        <begin position="854"/>
        <end position="868"/>
    </location>
</feature>
<feature type="compositionally biased region" description="Basic and acidic residues" evidence="21">
    <location>
        <begin position="1657"/>
        <end position="1682"/>
    </location>
</feature>
<dbReference type="EnsemblMetazoa" id="XM_038194260.1">
    <property type="protein sequence ID" value="XP_038050188.1"/>
    <property type="gene ID" value="LOC119723551"/>
</dbReference>
<name>A0A913ZEH0_PATMI</name>
<feature type="region of interest" description="Disordered" evidence="21">
    <location>
        <begin position="172"/>
        <end position="198"/>
    </location>
</feature>
<dbReference type="InterPro" id="IPR022011">
    <property type="entry name" value="IR1-M"/>
</dbReference>
<dbReference type="InterPro" id="IPR036443">
    <property type="entry name" value="Znf_RanBP2_sf"/>
</dbReference>
<dbReference type="SMART" id="SM00160">
    <property type="entry name" value="RanBD"/>
    <property type="match status" value="6"/>
</dbReference>
<comment type="similarity">
    <text evidence="16">Belongs to the NUP153 family.</text>
</comment>
<evidence type="ECO:0000256" key="11">
    <source>
        <dbReference type="ARBA" id="ARBA00023010"/>
    </source>
</evidence>
<dbReference type="GO" id="GO:0005737">
    <property type="term" value="C:cytoplasm"/>
    <property type="evidence" value="ECO:0007669"/>
    <property type="project" value="TreeGrafter"/>
</dbReference>
<feature type="domain" description="RanBD1" evidence="22">
    <location>
        <begin position="337"/>
        <end position="487"/>
    </location>
</feature>
<keyword evidence="11" id="KW-0811">Translocation</keyword>
<keyword evidence="14" id="KW-0472">Membrane</keyword>
<dbReference type="GO" id="GO:0003677">
    <property type="term" value="F:DNA binding"/>
    <property type="evidence" value="ECO:0007669"/>
    <property type="project" value="UniProtKB-KW"/>
</dbReference>
<dbReference type="GO" id="GO:0051028">
    <property type="term" value="P:mRNA transport"/>
    <property type="evidence" value="ECO:0007669"/>
    <property type="project" value="UniProtKB-KW"/>
</dbReference>
<dbReference type="Pfam" id="PF12185">
    <property type="entry name" value="IR1-M"/>
    <property type="match status" value="1"/>
</dbReference>
<feature type="compositionally biased region" description="Basic and acidic residues" evidence="21">
    <location>
        <begin position="1713"/>
        <end position="1738"/>
    </location>
</feature>
<evidence type="ECO:0000256" key="12">
    <source>
        <dbReference type="ARBA" id="ARBA00023125"/>
    </source>
</evidence>
<accession>A0A913ZEH0</accession>
<evidence type="ECO:0000256" key="6">
    <source>
        <dbReference type="ARBA" id="ARBA00022737"/>
    </source>
</evidence>
<evidence type="ECO:0000256" key="16">
    <source>
        <dbReference type="ARBA" id="ARBA00060842"/>
    </source>
</evidence>
<dbReference type="RefSeq" id="XP_038050188.1">
    <property type="nucleotide sequence ID" value="XM_038194260.1"/>
</dbReference>
<evidence type="ECO:0000256" key="20">
    <source>
        <dbReference type="PROSITE-ProRule" id="PRU00322"/>
    </source>
</evidence>
<dbReference type="Pfam" id="PF00641">
    <property type="entry name" value="Zn_ribbon_RanBP"/>
    <property type="match status" value="1"/>
</dbReference>
<sequence length="1956" mass="217054">MNTAIECMLDATEAAQEIVDSSEDGDFLMLCPLIEKGLDSHMNMRPEDIFQGLPHWTFQENTSATLGSLRDSSGYSYGQGSSFGNQPATQASELRSSFGKPKQASGLFGSSRSSLFGTVQSRCDQDAPCRLSGSSISRPRKKKKSSYFGGTQHSAQVQPAAVTVKVASEDFMEQLPPPPSGDIGSSQHQASSGIKGNSLQAKKKSFSSTFVTAATLDPSEMPGPEDDEELMYKQRAHIYHFARKLGIWKERGIGHVKLLRHKDIGALRLVMQLQQESKMVANHSITSDLKLNPLKSSDRSWVWTTTDFFEGVAGYGKFAIKFKTSELANEFKRHLEELQAARKLEEEEERKQPLVWSSFLNTTIREEDEDLMYKQQAAFCCFARHQGVWKVMEKGNGDVKILRLKDSGSLRLIVQHEQDSKICSSHSISAHMTTNLKSSDRLVWRFFDLSPSAGEVSYRYLSVKFKTSELAKEFKRRLEELQAIRKVEEEAAFAKKFQKSLTFGSSQSSDRSDDVHDVGEDDVIFISEKTPTPDQRARAEALLLPPTFFLYEDEPPCPGCPGCDPADLAARGKSSPTFVKPAAASVAHSQAPVFSTTSEQQTFGAITKTATTSVAKKTPTTSTTFDTQEGSKPSSTIFGASASGALTLTSFAHIKTDKQGTISEGSTKGFVFPKAGAPIFVASKEDPTVLLPELVECKTGEEDEEVMYKQRARLYRYAKDLAKWMERGIGDVKLLRHKESGTLRLIMRREQVLKLCANHRITPDMKLDPLQSSDRSWVWHAIDYSEDEPSHEQLAIKFKTAELAHEFKRRLEELQVARREEEEREAEQKTEAAAAAAEAVGDTQQDGKESKEEDATEVSDEPDQEAGSEDVFAKFKSQAGDWQCKMCMLSNRKDDTTCAACMTPKPGAAPQTGDSGSLPGILTFGGGGGFKFGSCDSAAKPVFQFGVPLTISSTTSLSTSGSSLSTGAVKFRATKSDTTLMAVKENTQAALTTTKFTFGGGFQKCNLRGAGDEAASPMAAVQNPSTGITFSANGSTLPKAGRAADTCTVASASLAVQVTPVKPSVGFIFGSKPATPTPTPTTKPKEEAPRGFSFADIAKSKGSSFSFRLDVSKTPDVSSDDNEYYTDDKGDHVHFEPVLELPENVEVKTGEEDEMAKFSHRAKLYRFDKDTSQWKERGLGDIKLLYSPANRKYRIVMRREQVLTVCANHYVTSELDLQSNAGSTKSWVWMAMDASEEQVQMEQLAVRFKTEETALEFKKAVDAAKQDIKKEGKEQTTEEKELEIDKEKENNLEIDDGGQATNEEEGEEDQGNNAEMKAFVEQEADVNNDDSKNVDNDCKAGVVHNIVLASASAAVHVTPVKPSAGFVYEAKPATSTQTTTKEETLMGFSFADMAKSKGSTFAFHLDITKSPEVNNSEKSPIKLRSPDIVSSPGNHIYFEPIVELPECTDLKTGEENETVKFSHQAKLYRFDKDSSQWKERGLGNIKLLFNPANLKYRIVMRREQVLKVCANHYVTPELNLQCYAGSTKSWVWMAMDASEDEVQMEQLAVRFREEETTREFKKAVDAAKEDIKKEGKEQTKEEAGRNCKQNENIKEEAGGHATKEVDGEEDQDDSGVSNMQDEQEAEGDVGNDDNDEDNEDVDDVDGVDDDDDEDKDEQVKDKDEQVEDKNEQIKDKDEHAEDKDEQVEDKDEQVEDKDEQVEDKDEQVEDKDEQVKDKDEQVKDKGEQNEDKDDKEVQEISTEGDSDLPIVKSCDPNISKAFSELLRSANASNAQKPKVEEAAPTSTTDSISKEEDATAASSKVDSVSEERDNIHFEPVAHLPEQVEKVTGEEDESQLFCSRAKLYRYDKATTRWKDRGIGDIKILHNTQRKKYRIIMRRDQVFRVCANHYITKEMSLAPNAGSENSLVWQAMDAADGDPQMEQLAVRFKLAGTTQRFKAVFEECQAVLRKQTQQS</sequence>
<keyword evidence="5" id="KW-0479">Metal-binding</keyword>
<keyword evidence="8" id="KW-0509">mRNA transport</keyword>
<evidence type="ECO:0000256" key="14">
    <source>
        <dbReference type="ARBA" id="ARBA00023136"/>
    </source>
</evidence>
<dbReference type="GO" id="GO:0008270">
    <property type="term" value="F:zinc ion binding"/>
    <property type="evidence" value="ECO:0007669"/>
    <property type="project" value="UniProtKB-KW"/>
</dbReference>
<dbReference type="InterPro" id="IPR045255">
    <property type="entry name" value="RanBP1-like"/>
</dbReference>
<dbReference type="GeneID" id="119723551"/>
<evidence type="ECO:0000259" key="22">
    <source>
        <dbReference type="PROSITE" id="PS50196"/>
    </source>
</evidence>
<dbReference type="PROSITE" id="PS50196">
    <property type="entry name" value="RANBD1"/>
    <property type="match status" value="6"/>
</dbReference>
<feature type="compositionally biased region" description="Acidic residues" evidence="21">
    <location>
        <begin position="1292"/>
        <end position="1310"/>
    </location>
</feature>
<evidence type="ECO:0000256" key="17">
    <source>
        <dbReference type="ARBA" id="ARBA00068609"/>
    </source>
</evidence>
<protein>
    <recommendedName>
        <fullName evidence="17">Nuclear pore complex protein Nup153</fullName>
    </recommendedName>
    <alternativeName>
        <fullName evidence="19">153 kDa nucleoporin</fullName>
    </alternativeName>
    <alternativeName>
        <fullName evidence="18">Nucleoporin Nup153</fullName>
    </alternativeName>
</protein>
<dbReference type="InterPro" id="IPR000156">
    <property type="entry name" value="Ran_bind_dom"/>
</dbReference>
<proteinExistence type="inferred from homology"/>
<evidence type="ECO:0000313" key="25">
    <source>
        <dbReference type="Proteomes" id="UP000887568"/>
    </source>
</evidence>
<evidence type="ECO:0000256" key="4">
    <source>
        <dbReference type="ARBA" id="ARBA00022448"/>
    </source>
</evidence>
<organism evidence="24 25">
    <name type="scientific">Patiria miniata</name>
    <name type="common">Bat star</name>
    <name type="synonym">Asterina miniata</name>
    <dbReference type="NCBI Taxonomy" id="46514"/>
    <lineage>
        <taxon>Eukaryota</taxon>
        <taxon>Metazoa</taxon>
        <taxon>Echinodermata</taxon>
        <taxon>Eleutherozoa</taxon>
        <taxon>Asterozoa</taxon>
        <taxon>Asteroidea</taxon>
        <taxon>Valvatacea</taxon>
        <taxon>Valvatida</taxon>
        <taxon>Asterinidae</taxon>
        <taxon>Patiria</taxon>
    </lineage>
</organism>
<feature type="compositionally biased region" description="Basic and acidic residues" evidence="21">
    <location>
        <begin position="819"/>
        <end position="830"/>
    </location>
</feature>
<evidence type="ECO:0000256" key="15">
    <source>
        <dbReference type="ARBA" id="ARBA00023242"/>
    </source>
</evidence>
<keyword evidence="12" id="KW-0238">DNA-binding</keyword>
<dbReference type="PANTHER" id="PTHR23138">
    <property type="entry name" value="RAN BINDING PROTEIN"/>
    <property type="match status" value="1"/>
</dbReference>
<dbReference type="InterPro" id="IPR001876">
    <property type="entry name" value="Znf_RanBP2"/>
</dbReference>
<dbReference type="PANTHER" id="PTHR23138:SF87">
    <property type="entry name" value="E3 SUMO-PROTEIN LIGASE RANBP2"/>
    <property type="match status" value="1"/>
</dbReference>
<dbReference type="CDD" id="cd13176">
    <property type="entry name" value="RanBD_RanBP2-like"/>
    <property type="match status" value="1"/>
</dbReference>
<dbReference type="GO" id="GO:0015031">
    <property type="term" value="P:protein transport"/>
    <property type="evidence" value="ECO:0007669"/>
    <property type="project" value="UniProtKB-KW"/>
</dbReference>
<feature type="compositionally biased region" description="Basic and acidic residues" evidence="21">
    <location>
        <begin position="1591"/>
        <end position="1605"/>
    </location>
</feature>
<feature type="domain" description="RanBP2-type" evidence="23">
    <location>
        <begin position="878"/>
        <end position="907"/>
    </location>
</feature>
<keyword evidence="15" id="KW-0539">Nucleus</keyword>
<feature type="compositionally biased region" description="Basic and acidic residues" evidence="21">
    <location>
        <begin position="1266"/>
        <end position="1291"/>
    </location>
</feature>
<evidence type="ECO:0000256" key="9">
    <source>
        <dbReference type="ARBA" id="ARBA00022833"/>
    </source>
</evidence>
<evidence type="ECO:0000256" key="7">
    <source>
        <dbReference type="ARBA" id="ARBA00022771"/>
    </source>
</evidence>
<dbReference type="GO" id="GO:0031965">
    <property type="term" value="C:nuclear membrane"/>
    <property type="evidence" value="ECO:0007669"/>
    <property type="project" value="UniProtKB-SubCell"/>
</dbReference>
<feature type="compositionally biased region" description="Acidic residues" evidence="21">
    <location>
        <begin position="1621"/>
        <end position="1656"/>
    </location>
</feature>
<feature type="domain" description="RanBD1" evidence="22">
    <location>
        <begin position="684"/>
        <end position="820"/>
    </location>
</feature>
<dbReference type="OMA" id="TVCANHY"/>
<feature type="compositionally biased region" description="Basic and acidic residues" evidence="21">
    <location>
        <begin position="1806"/>
        <end position="1815"/>
    </location>
</feature>
<feature type="compositionally biased region" description="Basic and acidic residues" evidence="21">
    <location>
        <begin position="1558"/>
        <end position="1585"/>
    </location>
</feature>
<feature type="region of interest" description="Disordered" evidence="21">
    <location>
        <begin position="819"/>
        <end position="868"/>
    </location>
</feature>
<evidence type="ECO:0000313" key="24">
    <source>
        <dbReference type="EnsemblMetazoa" id="XP_038050188.1"/>
    </source>
</evidence>
<keyword evidence="6" id="KW-0677">Repeat</keyword>
<comment type="subcellular location">
    <subcellularLocation>
        <location evidence="2">Nucleus membrane</location>
    </subcellularLocation>
    <subcellularLocation>
        <location evidence="3">Nucleus</location>
        <location evidence="3">Nuclear pore complex</location>
    </subcellularLocation>
</comment>
<feature type="domain" description="RanBD1" evidence="22">
    <location>
        <begin position="1815"/>
        <end position="1951"/>
    </location>
</feature>
<feature type="domain" description="RanBD1" evidence="22">
    <location>
        <begin position="209"/>
        <end position="344"/>
    </location>
</feature>
<dbReference type="Gene3D" id="2.30.29.30">
    <property type="entry name" value="Pleckstrin-homology domain (PH domain)/Phosphotyrosine-binding domain (PTB)"/>
    <property type="match status" value="6"/>
</dbReference>
<evidence type="ECO:0000256" key="21">
    <source>
        <dbReference type="SAM" id="MobiDB-lite"/>
    </source>
</evidence>
<keyword evidence="9" id="KW-0862">Zinc</keyword>
<dbReference type="FunFam" id="4.10.1060.10:FF:000001">
    <property type="entry name" value="Nuclear pore complex protein Nup153"/>
    <property type="match status" value="1"/>
</dbReference>
<dbReference type="Pfam" id="PF00638">
    <property type="entry name" value="Ran_BP1"/>
    <property type="match status" value="6"/>
</dbReference>
<evidence type="ECO:0000256" key="2">
    <source>
        <dbReference type="ARBA" id="ARBA00004126"/>
    </source>
</evidence>
<dbReference type="GO" id="GO:0005643">
    <property type="term" value="C:nuclear pore"/>
    <property type="evidence" value="ECO:0007669"/>
    <property type="project" value="UniProtKB-SubCell"/>
</dbReference>
<feature type="domain" description="RanBD1" evidence="22">
    <location>
        <begin position="1134"/>
        <end position="1270"/>
    </location>
</feature>
<dbReference type="PROSITE" id="PS50199">
    <property type="entry name" value="ZF_RANBP2_2"/>
    <property type="match status" value="1"/>
</dbReference>
<evidence type="ECO:0000256" key="18">
    <source>
        <dbReference type="ARBA" id="ARBA00078197"/>
    </source>
</evidence>
<dbReference type="FunFam" id="2.30.29.30:FF:000018">
    <property type="entry name" value="E3 SUMO-protein ligase RanBP2"/>
    <property type="match status" value="4"/>
</dbReference>
<dbReference type="InterPro" id="IPR011993">
    <property type="entry name" value="PH-like_dom_sf"/>
</dbReference>
<feature type="region of interest" description="Disordered" evidence="21">
    <location>
        <begin position="77"/>
        <end position="105"/>
    </location>
</feature>
<dbReference type="OrthoDB" id="2357150at2759"/>
<evidence type="ECO:0000256" key="19">
    <source>
        <dbReference type="ARBA" id="ARBA00079437"/>
    </source>
</evidence>
<feature type="region of interest" description="Disordered" evidence="21">
    <location>
        <begin position="1558"/>
        <end position="1754"/>
    </location>
</feature>